<comment type="cofactor">
    <cofactor evidence="10">
        <name>[4Fe-4S] cluster</name>
        <dbReference type="ChEBI" id="CHEBI:49883"/>
    </cofactor>
    <text evidence="10">Binds 1 [4Fe-4S] cluster. The cluster is coordinated with 3 cysteines and an exchangeable S-adenosyl-L-methionine.</text>
</comment>
<dbReference type="AlphaFoldDB" id="D7E6H2"/>
<feature type="binding site" evidence="10">
    <location>
        <position position="25"/>
    </location>
    <ligand>
        <name>[4Fe-4S] cluster</name>
        <dbReference type="ChEBI" id="CHEBI:49883"/>
        <note>4Fe-4S-S-AdoMet</note>
    </ligand>
</feature>
<dbReference type="InterPro" id="IPR058240">
    <property type="entry name" value="rSAM_sf"/>
</dbReference>
<evidence type="ECO:0000256" key="9">
    <source>
        <dbReference type="ARBA" id="ARBA00048974"/>
    </source>
</evidence>
<dbReference type="UniPathway" id="UPA00072"/>
<dbReference type="PANTHER" id="PTHR43076">
    <property type="entry name" value="FO SYNTHASE (COFH)"/>
    <property type="match status" value="1"/>
</dbReference>
<evidence type="ECO:0000256" key="10">
    <source>
        <dbReference type="HAMAP-Rule" id="MF_01611"/>
    </source>
</evidence>
<dbReference type="Gene3D" id="3.20.20.70">
    <property type="entry name" value="Aldolase class I"/>
    <property type="match status" value="1"/>
</dbReference>
<feature type="domain" description="Radical SAM core" evidence="11">
    <location>
        <begin position="7"/>
        <end position="247"/>
    </location>
</feature>
<dbReference type="SFLD" id="SFLDS00029">
    <property type="entry name" value="Radical_SAM"/>
    <property type="match status" value="1"/>
</dbReference>
<feature type="binding site" evidence="10">
    <location>
        <position position="21"/>
    </location>
    <ligand>
        <name>[4Fe-4S] cluster</name>
        <dbReference type="ChEBI" id="CHEBI:49883"/>
        <note>4Fe-4S-S-AdoMet</note>
    </ligand>
</feature>
<protein>
    <recommendedName>
        <fullName evidence="2 10">7,8-didemethyl-8-hydroxy-5-deazariboflavin synthase</fullName>
        <ecNumber evidence="2 10">4.3.1.32</ecNumber>
    </recommendedName>
    <alternativeName>
        <fullName evidence="10">FO synthase subunit 1</fullName>
    </alternativeName>
</protein>
<keyword evidence="8 10" id="KW-0456">Lyase</keyword>
<dbReference type="CDD" id="cd01335">
    <property type="entry name" value="Radical_SAM"/>
    <property type="match status" value="1"/>
</dbReference>
<dbReference type="SFLD" id="SFLDF00294">
    <property type="entry name" value="7_8-didemethyl-8-hydroxy-5-dea"/>
    <property type="match status" value="1"/>
</dbReference>
<comment type="subunit">
    <text evidence="10">The FO synthase complex consists of two subunits, CofG and CofH.</text>
</comment>
<dbReference type="HAMAP" id="MF_01611">
    <property type="entry name" value="FO_synth_sub1"/>
    <property type="match status" value="1"/>
</dbReference>
<comment type="catalytic activity">
    <reaction evidence="9 10">
        <text>5-amino-5-(4-hydroxybenzyl)-6-(D-ribitylimino)-5,6-dihydrouracil + S-adenosyl-L-methionine = 7,8-didemethyl-8-hydroxy-5-deazariboflavin + 5'-deoxyadenosine + L-methionine + NH4(+) + H(+)</text>
        <dbReference type="Rhea" id="RHEA:55204"/>
        <dbReference type="ChEBI" id="CHEBI:15378"/>
        <dbReference type="ChEBI" id="CHEBI:17319"/>
        <dbReference type="ChEBI" id="CHEBI:28938"/>
        <dbReference type="ChEBI" id="CHEBI:57844"/>
        <dbReference type="ChEBI" id="CHEBI:59789"/>
        <dbReference type="ChEBI" id="CHEBI:59904"/>
        <dbReference type="ChEBI" id="CHEBI:85936"/>
        <dbReference type="EC" id="4.3.1.32"/>
    </reaction>
</comment>
<dbReference type="GO" id="GO:0044689">
    <property type="term" value="F:7,8-didemethyl-8-hydroxy-5-deazariboflavin synthase activity"/>
    <property type="evidence" value="ECO:0007669"/>
    <property type="project" value="UniProtKB-EC"/>
</dbReference>
<evidence type="ECO:0000256" key="5">
    <source>
        <dbReference type="ARBA" id="ARBA00022723"/>
    </source>
</evidence>
<dbReference type="Pfam" id="PF04055">
    <property type="entry name" value="Radical_SAM"/>
    <property type="match status" value="1"/>
</dbReference>
<feature type="binding site" evidence="10">
    <location>
        <position position="28"/>
    </location>
    <ligand>
        <name>[4Fe-4S] cluster</name>
        <dbReference type="ChEBI" id="CHEBI:49883"/>
        <note>4Fe-4S-S-AdoMet</note>
    </ligand>
</feature>
<evidence type="ECO:0000256" key="3">
    <source>
        <dbReference type="ARBA" id="ARBA00022485"/>
    </source>
</evidence>
<dbReference type="InterPro" id="IPR013785">
    <property type="entry name" value="Aldolase_TIM"/>
</dbReference>
<dbReference type="KEGG" id="mev:Metev_0266"/>
<evidence type="ECO:0000256" key="1">
    <source>
        <dbReference type="ARBA" id="ARBA00004712"/>
    </source>
</evidence>
<sequence length="330" mass="37278">MPIPEFVTYCRNVFIPVTNICRNRCGYCGFRRDPDDPQAQLMSVDEIIPILKKGYESGCTEALFTFGESAEEVPEYRYWLYEMGYSSTVEYVMELCETAIDNGLLPHTNAGVLDKKQLTMLKPLNASMGLMLETISKLDAHENSPGKIPEKRIETIKLAGQLKIPFTTGILVGIGETANNRIESLNEIKKLHEKYGHIQEVIIQNFTPKPETPMSNYPSPSLSTISETVSYAREILPDDVTIQVPPNLTDPYLLIKNGASDLGGISPTTIDWINPESEWPDIVELENIIPDIPLKERLPIHPKYIQKGWYSDRLNKIIDNLADENGYRKT</sequence>
<dbReference type="PANTHER" id="PTHR43076:SF15">
    <property type="entry name" value="7,8-DIDEMETHYL-8-HYDROXY-5-DEAZARIBOFLAVIN SYNTHASE"/>
    <property type="match status" value="1"/>
</dbReference>
<dbReference type="InterPro" id="IPR006638">
    <property type="entry name" value="Elp3/MiaA/NifB-like_rSAM"/>
</dbReference>
<dbReference type="InterPro" id="IPR019939">
    <property type="entry name" value="CofG_family"/>
</dbReference>
<organism evidence="12 13">
    <name type="scientific">Methanohalobium evestigatum (strain ATCC BAA-1072 / DSM 3721 / NBRC 107634 / OCM 161 / Z-7303)</name>
    <dbReference type="NCBI Taxonomy" id="644295"/>
    <lineage>
        <taxon>Archaea</taxon>
        <taxon>Methanobacteriati</taxon>
        <taxon>Methanobacteriota</taxon>
        <taxon>Stenosarchaea group</taxon>
        <taxon>Methanomicrobia</taxon>
        <taxon>Methanosarcinales</taxon>
        <taxon>Methanosarcinaceae</taxon>
        <taxon>Methanohalobium</taxon>
    </lineage>
</organism>
<dbReference type="STRING" id="644295.Metev_0266"/>
<comment type="pathway">
    <text evidence="1 10">Cofactor biosynthesis; coenzyme F0 biosynthesis.</text>
</comment>
<evidence type="ECO:0000256" key="6">
    <source>
        <dbReference type="ARBA" id="ARBA00023004"/>
    </source>
</evidence>
<keyword evidence="4 10" id="KW-0949">S-adenosyl-L-methionine</keyword>
<dbReference type="SFLD" id="SFLDG01388">
    <property type="entry name" value="7_8-didemethyl-8-hydroxy-5-dea"/>
    <property type="match status" value="1"/>
</dbReference>
<dbReference type="EMBL" id="CP002069">
    <property type="protein sequence ID" value="ADI73194.1"/>
    <property type="molecule type" value="Genomic_DNA"/>
</dbReference>
<evidence type="ECO:0000256" key="7">
    <source>
        <dbReference type="ARBA" id="ARBA00023014"/>
    </source>
</evidence>
<evidence type="ECO:0000313" key="12">
    <source>
        <dbReference type="EMBL" id="ADI73194.1"/>
    </source>
</evidence>
<dbReference type="EC" id="4.3.1.32" evidence="2 10"/>
<dbReference type="SFLD" id="SFLDG01064">
    <property type="entry name" value="F420__menaquinone_cofactor_bio"/>
    <property type="match status" value="1"/>
</dbReference>
<evidence type="ECO:0000256" key="4">
    <source>
        <dbReference type="ARBA" id="ARBA00022691"/>
    </source>
</evidence>
<gene>
    <name evidence="10" type="primary">cofG</name>
    <name evidence="12" type="ordered locus">Metev_0266</name>
</gene>
<dbReference type="PROSITE" id="PS51918">
    <property type="entry name" value="RADICAL_SAM"/>
    <property type="match status" value="1"/>
</dbReference>
<comment type="function">
    <text evidence="10">Catalyzes the radical-mediated synthesis of 7,8-didemethyl-8-hydroxy-5-deazariboflavin (FO) from 5-amino-5-(4-hydroxybenzyl)-6-(D-ribitylimino)-5,6-dihydrouracil.</text>
</comment>
<proteinExistence type="inferred from homology"/>
<keyword evidence="7 10" id="KW-0411">Iron-sulfur</keyword>
<dbReference type="SUPFAM" id="SSF102114">
    <property type="entry name" value="Radical SAM enzymes"/>
    <property type="match status" value="1"/>
</dbReference>
<keyword evidence="3 10" id="KW-0004">4Fe-4S</keyword>
<reference evidence="12 13" key="1">
    <citation type="submission" date="2010-06" db="EMBL/GenBank/DDBJ databases">
        <title>Complete sequence chromosome of Methanohalobium evestigatum Z-7303.</title>
        <authorList>
            <consortium name="US DOE Joint Genome Institute"/>
            <person name="Lucas S."/>
            <person name="Copeland A."/>
            <person name="Lapidus A."/>
            <person name="Cheng J.-F."/>
            <person name="Bruce D."/>
            <person name="Goodwin L."/>
            <person name="Pitluck S."/>
            <person name="Saunders E."/>
            <person name="Detter J.C."/>
            <person name="Han C."/>
            <person name="Tapia R."/>
            <person name="Land M."/>
            <person name="Hauser L."/>
            <person name="Kyrpides N."/>
            <person name="Mikhailova N."/>
            <person name="Sieprawska-Lupa M."/>
            <person name="Whitman W.B."/>
            <person name="Anderson I."/>
            <person name="Woyke T."/>
        </authorList>
    </citation>
    <scope>NUCLEOTIDE SEQUENCE [LARGE SCALE GENOMIC DNA]</scope>
    <source>
        <strain evidence="13">ATCC BAA-1072 / DSM 3721 / NBRC 107634 / OCM 161 / Z-7303</strain>
    </source>
</reference>
<dbReference type="InterPro" id="IPR007197">
    <property type="entry name" value="rSAM"/>
</dbReference>
<dbReference type="GO" id="GO:0016765">
    <property type="term" value="F:transferase activity, transferring alkyl or aryl (other than methyl) groups"/>
    <property type="evidence" value="ECO:0007669"/>
    <property type="project" value="InterPro"/>
</dbReference>
<keyword evidence="6 10" id="KW-0408">Iron</keyword>
<evidence type="ECO:0000313" key="13">
    <source>
        <dbReference type="Proteomes" id="UP000000391"/>
    </source>
</evidence>
<evidence type="ECO:0000256" key="2">
    <source>
        <dbReference type="ARBA" id="ARBA00012126"/>
    </source>
</evidence>
<dbReference type="GO" id="GO:0005506">
    <property type="term" value="F:iron ion binding"/>
    <property type="evidence" value="ECO:0007669"/>
    <property type="project" value="UniProtKB-UniRule"/>
</dbReference>
<keyword evidence="5 10" id="KW-0479">Metal-binding</keyword>
<comment type="similarity">
    <text evidence="10">Belongs to the radical SAM superfamily. CofG family.</text>
</comment>
<dbReference type="SMART" id="SM00729">
    <property type="entry name" value="Elp3"/>
    <property type="match status" value="1"/>
</dbReference>
<keyword evidence="13" id="KW-1185">Reference proteome</keyword>
<dbReference type="GO" id="GO:0051539">
    <property type="term" value="F:4 iron, 4 sulfur cluster binding"/>
    <property type="evidence" value="ECO:0007669"/>
    <property type="project" value="UniProtKB-KW"/>
</dbReference>
<evidence type="ECO:0000256" key="8">
    <source>
        <dbReference type="ARBA" id="ARBA00023239"/>
    </source>
</evidence>
<evidence type="ECO:0000259" key="11">
    <source>
        <dbReference type="PROSITE" id="PS51918"/>
    </source>
</evidence>
<dbReference type="NCBIfam" id="TIGR03550">
    <property type="entry name" value="F420_cofG"/>
    <property type="match status" value="1"/>
</dbReference>
<accession>D7E6H2</accession>
<dbReference type="HOGENOM" id="CLU_054174_0_0_2"/>
<dbReference type="Proteomes" id="UP000000391">
    <property type="component" value="Chromosome"/>
</dbReference>
<name>D7E6H2_METEZ</name>
<dbReference type="InterPro" id="IPR034405">
    <property type="entry name" value="F420"/>
</dbReference>
<dbReference type="NCBIfam" id="NF004884">
    <property type="entry name" value="PRK06245.1"/>
    <property type="match status" value="1"/>
</dbReference>